<dbReference type="EMBL" id="JBHTKY010000002">
    <property type="protein sequence ID" value="MFD1164409.1"/>
    <property type="molecule type" value="Genomic_DNA"/>
</dbReference>
<feature type="domain" description="Transposase DDE" evidence="2">
    <location>
        <begin position="380"/>
        <end position="503"/>
    </location>
</feature>
<dbReference type="Proteomes" id="UP001597205">
    <property type="component" value="Unassembled WGS sequence"/>
</dbReference>
<evidence type="ECO:0000313" key="3">
    <source>
        <dbReference type="EMBL" id="MFD1164409.1"/>
    </source>
</evidence>
<accession>A0ABW3RGX3</accession>
<dbReference type="RefSeq" id="WP_380894586.1">
    <property type="nucleotide sequence ID" value="NZ_JBHTKY010000002.1"/>
</dbReference>
<evidence type="ECO:0000259" key="1">
    <source>
        <dbReference type="Pfam" id="PF05598"/>
    </source>
</evidence>
<dbReference type="NCBIfam" id="NF033551">
    <property type="entry name" value="transpos_IS1182"/>
    <property type="match status" value="1"/>
</dbReference>
<protein>
    <submittedName>
        <fullName evidence="3">IS1182 family transposase</fullName>
    </submittedName>
</protein>
<dbReference type="InterPro" id="IPR025668">
    <property type="entry name" value="Tnp_DDE_dom"/>
</dbReference>
<gene>
    <name evidence="3" type="ORF">ACFQ2C_02205</name>
</gene>
<proteinExistence type="predicted"/>
<dbReference type="Pfam" id="PF05598">
    <property type="entry name" value="DUF772"/>
    <property type="match status" value="1"/>
</dbReference>
<evidence type="ECO:0000313" key="4">
    <source>
        <dbReference type="Proteomes" id="UP001597205"/>
    </source>
</evidence>
<dbReference type="InterPro" id="IPR047629">
    <property type="entry name" value="IS1182_transpos"/>
</dbReference>
<evidence type="ECO:0000259" key="2">
    <source>
        <dbReference type="Pfam" id="PF13751"/>
    </source>
</evidence>
<name>A0ABW3RGX3_9SPHI</name>
<sequence length="569" mass="65238">MANLQFKALPSNSLSLFPENIFERIPLNHPVRLVDQVVDQLDLDHIIRLYKGGGTTSFHPRMLIKVLFYAYLSNIYSCRKIERALQENIYFMWLSGNSTPDYRTINYFRGKRLKGQIQELFAGIVRMLHELEYVSLKVQYVDGTKIESAAGRYTFVWKKSVEKNKVKLEANIASVLADIDAQIAQDQSSLGSREVSKAIDSTQLKEKIKAINTKLKGANKSTDKQLKKLEEDYLPRLEKYEEQLEILGDRNSYSKTDTDAVFMRMKEDHMKNGQLKPAYNTQISTEEQFITHYSIHQTTADTTTLPEHLEGFESRYGKQSESIVADAGYGSEQNYELLEGRDITAFIKYNYFHMEQKRKHKQDPFSVQNLYYNDQGDFYVCPAGQKLSFVGQTARVSANGYTAQVSCYQAQRCEGCPMRGGCHKAQGNRLIEVNHRLAWLKARARERLLSAQGLYHRSKRPVEVEAVFGQMKSNNRFTRFSMKGLEKVAVEFGLMAIAHNLRKWAKKWKNKAFIGKAGGKNSLFAIDQAVTCWKVQNIDLQLNIAHENIIEIVKAIKKEEGAFLDTSFI</sequence>
<feature type="domain" description="Transposase InsH N-terminal" evidence="1">
    <location>
        <begin position="20"/>
        <end position="109"/>
    </location>
</feature>
<reference evidence="4" key="1">
    <citation type="journal article" date="2019" name="Int. J. Syst. Evol. Microbiol.">
        <title>The Global Catalogue of Microorganisms (GCM) 10K type strain sequencing project: providing services to taxonomists for standard genome sequencing and annotation.</title>
        <authorList>
            <consortium name="The Broad Institute Genomics Platform"/>
            <consortium name="The Broad Institute Genome Sequencing Center for Infectious Disease"/>
            <person name="Wu L."/>
            <person name="Ma J."/>
        </authorList>
    </citation>
    <scope>NUCLEOTIDE SEQUENCE [LARGE SCALE GENOMIC DNA]</scope>
    <source>
        <strain evidence="4">CCUG 52468</strain>
    </source>
</reference>
<dbReference type="PANTHER" id="PTHR33408:SF2">
    <property type="entry name" value="TRANSPOSASE DDE DOMAIN-CONTAINING PROTEIN"/>
    <property type="match status" value="1"/>
</dbReference>
<dbReference type="PANTHER" id="PTHR33408">
    <property type="entry name" value="TRANSPOSASE"/>
    <property type="match status" value="1"/>
</dbReference>
<organism evidence="3 4">
    <name type="scientific">Sphingobacterium daejeonense</name>
    <dbReference type="NCBI Taxonomy" id="371142"/>
    <lineage>
        <taxon>Bacteria</taxon>
        <taxon>Pseudomonadati</taxon>
        <taxon>Bacteroidota</taxon>
        <taxon>Sphingobacteriia</taxon>
        <taxon>Sphingobacteriales</taxon>
        <taxon>Sphingobacteriaceae</taxon>
        <taxon>Sphingobacterium</taxon>
    </lineage>
</organism>
<keyword evidence="4" id="KW-1185">Reference proteome</keyword>
<comment type="caution">
    <text evidence="3">The sequence shown here is derived from an EMBL/GenBank/DDBJ whole genome shotgun (WGS) entry which is preliminary data.</text>
</comment>
<dbReference type="InterPro" id="IPR008490">
    <property type="entry name" value="Transposase_InsH_N"/>
</dbReference>
<dbReference type="Pfam" id="PF13751">
    <property type="entry name" value="DDE_Tnp_1_6"/>
    <property type="match status" value="1"/>
</dbReference>